<protein>
    <recommendedName>
        <fullName evidence="1">DUF7993 domain-containing protein</fullName>
    </recommendedName>
</protein>
<name>A0A544QM09_9EURY</name>
<dbReference type="EMBL" id="SESI01000003">
    <property type="protein sequence ID" value="TQQ79635.1"/>
    <property type="molecule type" value="Genomic_DNA"/>
</dbReference>
<proteinExistence type="predicted"/>
<reference evidence="2 3" key="1">
    <citation type="submission" date="2019-02" db="EMBL/GenBank/DDBJ databases">
        <title>Halonotius sp. a new haloqrchaeon isolated from saline water.</title>
        <authorList>
            <person name="Duran-Viseras A."/>
            <person name="Sanchez-Porro C."/>
            <person name="Ventosa A."/>
        </authorList>
    </citation>
    <scope>NUCLEOTIDE SEQUENCE [LARGE SCALE GENOMIC DNA]</scope>
    <source>
        <strain evidence="2 3">F9-27</strain>
    </source>
</reference>
<gene>
    <name evidence="2" type="ORF">EWF95_11545</name>
</gene>
<sequence>MVQERLTDGKRIAQLLASELTGDQAALARVVVADADPDVEPTADGAFAYRVVHAADSDALTTDDRGRPTLAADSGADGDAEITEIAAVSVYPECARVTFSVAPDRAAEAAADTVIGVQSTDAADPANPADPADTKVVITDGVEAKRVLSVFEAVVDELP</sequence>
<dbReference type="Proteomes" id="UP000315385">
    <property type="component" value="Unassembled WGS sequence"/>
</dbReference>
<comment type="caution">
    <text evidence="2">The sequence shown here is derived from an EMBL/GenBank/DDBJ whole genome shotgun (WGS) entry which is preliminary data.</text>
</comment>
<keyword evidence="3" id="KW-1185">Reference proteome</keyword>
<evidence type="ECO:0000313" key="3">
    <source>
        <dbReference type="Proteomes" id="UP000315385"/>
    </source>
</evidence>
<dbReference type="InterPro" id="IPR058306">
    <property type="entry name" value="DUF7993"/>
</dbReference>
<feature type="domain" description="DUF7993" evidence="1">
    <location>
        <begin position="1"/>
        <end position="157"/>
    </location>
</feature>
<dbReference type="OrthoDB" id="242585at2157"/>
<dbReference type="Pfam" id="PF25956">
    <property type="entry name" value="DUF7993"/>
    <property type="match status" value="1"/>
</dbReference>
<dbReference type="AlphaFoldDB" id="A0A544QM09"/>
<accession>A0A544QM09</accession>
<evidence type="ECO:0000313" key="2">
    <source>
        <dbReference type="EMBL" id="TQQ79635.1"/>
    </source>
</evidence>
<evidence type="ECO:0000259" key="1">
    <source>
        <dbReference type="Pfam" id="PF25956"/>
    </source>
</evidence>
<dbReference type="RefSeq" id="WP_142444223.1">
    <property type="nucleotide sequence ID" value="NZ_SESI01000003.1"/>
</dbReference>
<organism evidence="2 3">
    <name type="scientific">Halonotius roseus</name>
    <dbReference type="NCBI Taxonomy" id="2511997"/>
    <lineage>
        <taxon>Archaea</taxon>
        <taxon>Methanobacteriati</taxon>
        <taxon>Methanobacteriota</taxon>
        <taxon>Stenosarchaea group</taxon>
        <taxon>Halobacteria</taxon>
        <taxon>Halobacteriales</taxon>
        <taxon>Haloferacaceae</taxon>
        <taxon>Halonotius</taxon>
    </lineage>
</organism>